<reference evidence="1" key="1">
    <citation type="journal article" date="2014" name="Front. Microbiol.">
        <title>High frequency of phylogenetically diverse reductive dehalogenase-homologous genes in deep subseafloor sedimentary metagenomes.</title>
        <authorList>
            <person name="Kawai M."/>
            <person name="Futagami T."/>
            <person name="Toyoda A."/>
            <person name="Takaki Y."/>
            <person name="Nishi S."/>
            <person name="Hori S."/>
            <person name="Arai W."/>
            <person name="Tsubouchi T."/>
            <person name="Morono Y."/>
            <person name="Uchiyama I."/>
            <person name="Ito T."/>
            <person name="Fujiyama A."/>
            <person name="Inagaki F."/>
            <person name="Takami H."/>
        </authorList>
    </citation>
    <scope>NUCLEOTIDE SEQUENCE</scope>
    <source>
        <strain evidence="1">Expedition CK06-06</strain>
    </source>
</reference>
<sequence length="156" mass="17662">MATNQSATFMATKTNIAVLDFGLTIHRIIILDPAHPEEPLSFQKIYLPLRTKKEELEGILKTLLRSYSDYHIRKFIITTSSSFYSSAKETIDFVVQSVTKFIQSMNILCYTIDGEFLPIEEAIKTPERVVAAGWKALGEGIWELVKKDALIVNFST</sequence>
<name>X1RA57_9ZZZZ</name>
<feature type="non-terminal residue" evidence="1">
    <location>
        <position position="156"/>
    </location>
</feature>
<dbReference type="AlphaFoldDB" id="X1RA57"/>
<organism evidence="1">
    <name type="scientific">marine sediment metagenome</name>
    <dbReference type="NCBI Taxonomy" id="412755"/>
    <lineage>
        <taxon>unclassified sequences</taxon>
        <taxon>metagenomes</taxon>
        <taxon>ecological metagenomes</taxon>
    </lineage>
</organism>
<accession>X1RA57</accession>
<proteinExistence type="predicted"/>
<dbReference type="EMBL" id="BARW01010549">
    <property type="protein sequence ID" value="GAI77642.1"/>
    <property type="molecule type" value="Genomic_DNA"/>
</dbReference>
<evidence type="ECO:0000313" key="1">
    <source>
        <dbReference type="EMBL" id="GAI77642.1"/>
    </source>
</evidence>
<gene>
    <name evidence="1" type="ORF">S12H4_20726</name>
</gene>
<comment type="caution">
    <text evidence="1">The sequence shown here is derived from an EMBL/GenBank/DDBJ whole genome shotgun (WGS) entry which is preliminary data.</text>
</comment>
<evidence type="ECO:0008006" key="2">
    <source>
        <dbReference type="Google" id="ProtNLM"/>
    </source>
</evidence>
<protein>
    <recommendedName>
        <fullName evidence="2">Hydantoinase A/oxoprolinase domain-containing protein</fullName>
    </recommendedName>
</protein>